<evidence type="ECO:0000256" key="1">
    <source>
        <dbReference type="ARBA" id="ARBA00023125"/>
    </source>
</evidence>
<evidence type="ECO:0000313" key="5">
    <source>
        <dbReference type="EMBL" id="CAF1278377.1"/>
    </source>
</evidence>
<dbReference type="Pfam" id="PF00436">
    <property type="entry name" value="SSB"/>
    <property type="match status" value="1"/>
</dbReference>
<dbReference type="InterPro" id="IPR012340">
    <property type="entry name" value="NA-bd_OB-fold"/>
</dbReference>
<feature type="region of interest" description="Disordered" evidence="3">
    <location>
        <begin position="20"/>
        <end position="59"/>
    </location>
</feature>
<organism evidence="5 7">
    <name type="scientific">Adineta ricciae</name>
    <name type="common">Rotifer</name>
    <dbReference type="NCBI Taxonomy" id="249248"/>
    <lineage>
        <taxon>Eukaryota</taxon>
        <taxon>Metazoa</taxon>
        <taxon>Spiralia</taxon>
        <taxon>Gnathifera</taxon>
        <taxon>Rotifera</taxon>
        <taxon>Eurotatoria</taxon>
        <taxon>Bdelloidea</taxon>
        <taxon>Adinetida</taxon>
        <taxon>Adinetidae</taxon>
        <taxon>Adineta</taxon>
    </lineage>
</organism>
<evidence type="ECO:0000256" key="3">
    <source>
        <dbReference type="SAM" id="MobiDB-lite"/>
    </source>
</evidence>
<gene>
    <name evidence="5" type="ORF">EDS130_LOCUS29408</name>
    <name evidence="4" type="ORF">XAT740_LOCUS14376</name>
</gene>
<dbReference type="HAMAP" id="MF_00984">
    <property type="entry name" value="SSB"/>
    <property type="match status" value="1"/>
</dbReference>
<evidence type="ECO:0000313" key="6">
    <source>
        <dbReference type="Proteomes" id="UP000663828"/>
    </source>
</evidence>
<dbReference type="GO" id="GO:0006264">
    <property type="term" value="P:mitochondrial DNA replication"/>
    <property type="evidence" value="ECO:0007669"/>
    <property type="project" value="TreeGrafter"/>
</dbReference>
<dbReference type="GO" id="GO:0003697">
    <property type="term" value="F:single-stranded DNA binding"/>
    <property type="evidence" value="ECO:0007669"/>
    <property type="project" value="InterPro"/>
</dbReference>
<evidence type="ECO:0000313" key="4">
    <source>
        <dbReference type="EMBL" id="CAF1023748.1"/>
    </source>
</evidence>
<dbReference type="PANTHER" id="PTHR10302:SF0">
    <property type="entry name" value="SINGLE-STRANDED DNA-BINDING PROTEIN, MITOCHONDRIAL"/>
    <property type="match status" value="1"/>
</dbReference>
<comment type="caution">
    <text evidence="5">The sequence shown here is derived from an EMBL/GenBank/DDBJ whole genome shotgun (WGS) entry which is preliminary data.</text>
</comment>
<dbReference type="PROSITE" id="PS50935">
    <property type="entry name" value="SSB"/>
    <property type="match status" value="1"/>
</dbReference>
<dbReference type="Proteomes" id="UP000663852">
    <property type="component" value="Unassembled WGS sequence"/>
</dbReference>
<name>A0A815C3M3_ADIRI</name>
<keyword evidence="1 2" id="KW-0238">DNA-binding</keyword>
<dbReference type="CDD" id="cd04496">
    <property type="entry name" value="SSB_OBF"/>
    <property type="match status" value="1"/>
</dbReference>
<proteinExistence type="inferred from homology"/>
<accession>A0A815C3M3</accession>
<dbReference type="EMBL" id="CAJNOR010000861">
    <property type="protein sequence ID" value="CAF1023748.1"/>
    <property type="molecule type" value="Genomic_DNA"/>
</dbReference>
<evidence type="ECO:0000313" key="7">
    <source>
        <dbReference type="Proteomes" id="UP000663852"/>
    </source>
</evidence>
<sequence>MSLLRLNLLRSIQPTFIRTAKTSATESKKSASKNNDESFLGDVPADDEVPVEASETTGRERSLNRIQLIGRVGADPKIGGTQRHKVVTFNVATNEYAGTDAQNGEVKQRVDWHRIAVFQPRLLDNAEKYIRQGDRLYVQGRLHHNMIKDKKTGQDRYVTSIIADDLIFLNKK</sequence>
<dbReference type="NCBIfam" id="TIGR00621">
    <property type="entry name" value="ssb"/>
    <property type="match status" value="1"/>
</dbReference>
<dbReference type="InterPro" id="IPR011344">
    <property type="entry name" value="ssDNA-bd"/>
</dbReference>
<evidence type="ECO:0000256" key="2">
    <source>
        <dbReference type="PROSITE-ProRule" id="PRU00252"/>
    </source>
</evidence>
<dbReference type="Gene3D" id="2.40.50.140">
    <property type="entry name" value="Nucleic acid-binding proteins"/>
    <property type="match status" value="1"/>
</dbReference>
<protein>
    <submittedName>
        <fullName evidence="5">Uncharacterized protein</fullName>
    </submittedName>
</protein>
<reference evidence="5" key="1">
    <citation type="submission" date="2021-02" db="EMBL/GenBank/DDBJ databases">
        <authorList>
            <person name="Nowell W R."/>
        </authorList>
    </citation>
    <scope>NUCLEOTIDE SEQUENCE</scope>
</reference>
<dbReference type="EMBL" id="CAJNOJ010000198">
    <property type="protein sequence ID" value="CAF1278377.1"/>
    <property type="molecule type" value="Genomic_DNA"/>
</dbReference>
<dbReference type="SUPFAM" id="SSF50249">
    <property type="entry name" value="Nucleic acid-binding proteins"/>
    <property type="match status" value="1"/>
</dbReference>
<dbReference type="Proteomes" id="UP000663828">
    <property type="component" value="Unassembled WGS sequence"/>
</dbReference>
<keyword evidence="6" id="KW-1185">Reference proteome</keyword>
<dbReference type="OrthoDB" id="1078367at2759"/>
<dbReference type="PANTHER" id="PTHR10302">
    <property type="entry name" value="SINGLE-STRANDED DNA-BINDING PROTEIN"/>
    <property type="match status" value="1"/>
</dbReference>
<dbReference type="GO" id="GO:0042645">
    <property type="term" value="C:mitochondrial nucleoid"/>
    <property type="evidence" value="ECO:0007669"/>
    <property type="project" value="TreeGrafter"/>
</dbReference>
<dbReference type="InterPro" id="IPR000424">
    <property type="entry name" value="Primosome_PriB/ssb"/>
</dbReference>
<dbReference type="AlphaFoldDB" id="A0A815C3M3"/>